<dbReference type="NCBIfam" id="NF041494">
    <property type="entry name" value="MobH"/>
    <property type="match status" value="1"/>
</dbReference>
<comment type="caution">
    <text evidence="3">The sequence shown here is derived from an EMBL/GenBank/DDBJ whole genome shotgun (WGS) entry which is preliminary data.</text>
</comment>
<dbReference type="InterPro" id="IPR036388">
    <property type="entry name" value="WH-like_DNA-bd_sf"/>
</dbReference>
<dbReference type="Proteomes" id="UP000240638">
    <property type="component" value="Unassembled WGS sequence"/>
</dbReference>
<dbReference type="InterPro" id="IPR036390">
    <property type="entry name" value="WH_DNA-bd_sf"/>
</dbReference>
<dbReference type="InterPro" id="IPR011093">
    <property type="entry name" value="TraI_2_C"/>
</dbReference>
<proteinExistence type="predicted"/>
<feature type="region of interest" description="Disordered" evidence="1">
    <location>
        <begin position="542"/>
        <end position="590"/>
    </location>
</feature>
<dbReference type="Gene3D" id="1.10.3210.40">
    <property type="match status" value="1"/>
</dbReference>
<reference evidence="3 4" key="1">
    <citation type="submission" date="2018-03" db="EMBL/GenBank/DDBJ databases">
        <title>Whole genome analyses suggest that Burkholderia sensu lato contains two further novel genera in the rhizoxinica-symbiotica group Mycetohabitans gen. nov., and Trinickia gen. nov.: implications for the evolution of diazotrophy and nodulation in the Burkholderiaceae.</title>
        <authorList>
            <person name="Estrada De Los Santos P."/>
            <person name="Palmer M."/>
            <person name="Chavez-Ramirez B."/>
            <person name="Steenkamp E.T."/>
            <person name="Hirsch A.M."/>
            <person name="Manyaka P."/>
            <person name="Maluk M."/>
            <person name="Lafos M."/>
            <person name="Crook M."/>
            <person name="Gross E."/>
            <person name="Simon M.F."/>
            <person name="Bueno Dos Reis Junior F."/>
            <person name="Poole P.S."/>
            <person name="Venter S.N."/>
            <person name="James E.K."/>
        </authorList>
    </citation>
    <scope>NUCLEOTIDE SEQUENCE [LARGE SCALE GENOMIC DNA]</scope>
    <source>
        <strain evidence="3 4">JPY-366</strain>
    </source>
</reference>
<accession>A0A2T3XMP2</accession>
<dbReference type="RefSeq" id="WP_107153572.1">
    <property type="nucleotide sequence ID" value="NZ_PYUC01000016.1"/>
</dbReference>
<dbReference type="InterPro" id="IPR011119">
    <property type="entry name" value="Unchr_helicase_relaxase_TraI"/>
</dbReference>
<evidence type="ECO:0000256" key="1">
    <source>
        <dbReference type="SAM" id="MobiDB-lite"/>
    </source>
</evidence>
<dbReference type="SUPFAM" id="SSF46785">
    <property type="entry name" value="Winged helix' DNA-binding domain"/>
    <property type="match status" value="1"/>
</dbReference>
<evidence type="ECO:0000259" key="2">
    <source>
        <dbReference type="SMART" id="SM00471"/>
    </source>
</evidence>
<dbReference type="InterPro" id="IPR022391">
    <property type="entry name" value="ICE_relaxase_PFGI-1"/>
</dbReference>
<evidence type="ECO:0000313" key="4">
    <source>
        <dbReference type="Proteomes" id="UP000240638"/>
    </source>
</evidence>
<gene>
    <name evidence="3" type="ORF">C9I57_26615</name>
</gene>
<dbReference type="Gene3D" id="1.10.10.10">
    <property type="entry name" value="Winged helix-like DNA-binding domain superfamily/Winged helix DNA-binding domain"/>
    <property type="match status" value="1"/>
</dbReference>
<dbReference type="CDD" id="cd00077">
    <property type="entry name" value="HDc"/>
    <property type="match status" value="1"/>
</dbReference>
<dbReference type="Pfam" id="PF07514">
    <property type="entry name" value="TraI_2"/>
    <property type="match status" value="1"/>
</dbReference>
<name>A0A2T3XMP2_9BURK</name>
<feature type="compositionally biased region" description="Basic and acidic residues" evidence="1">
    <location>
        <begin position="441"/>
        <end position="451"/>
    </location>
</feature>
<dbReference type="NCBIfam" id="TIGR03760">
    <property type="entry name" value="ICE_TraI_Pfluor"/>
    <property type="match status" value="1"/>
</dbReference>
<dbReference type="Gene3D" id="2.40.10.200">
    <property type="entry name" value="STY4665 C-terminal domain-like"/>
    <property type="match status" value="1"/>
</dbReference>
<sequence>MTTLDIWLAGGALASVAGFGALHLCSRRKLHGKAARPDMWHAAGRAAIERRASPSSQHLAVLEPAELVACTAMQPRVERIREGLGFAPENWVRDVAPLLDRIMEFVQLLPASESHHHAQPGGLLNHSLEVAQFALHFRAAWRLPLGADAEEQLAHAARYSYAVLVAALLHDIGKPMADLRVELVAGHGARAWVPLAGNMKEQGGQWYRVTFAEPAERDYGAHSRLAVVLLHQFVPASALAWLAHYPPVLQELTAYLMGDEQVRAGSDAEAKEGAIARIVKQADRQSVADNLRCGTRTRFATARAVPLIERLMDGLRRLLAEGGVPLNRAGATGYCDGESLWCVAKTLAEAVRKYLAGHEVRGEGAAGIPEDNNRLFDIWQEYGALVSAPDGGAIWTIEVTIEAWHQRFTVLRFALMKLYANPSRYPRALAPGAIRIVEKEHKEEGKEKSGERAPAADAAAANAAGADRSVQSPVSEPAAVCEKVTTSGAATSDATSSRPEPESSASQTQPAAVHSAPEQLTREPSVLVYLADEESAAALLDEKRQAKAQSREAPAQSHALREPMRPKQKVKRPKDPSGAADVGGLGRKPRPNAERFMAWVQEGVASGALAYNESKARVHFVAEGMLVVTPGIFKDFAAAHPEAIEVDPADDGKVLEPWKVVQRDFQKSGYPVAGEPSASAASSKSFLLHYNIKGAGGKQLMVMRVPQPERFFNPVPAPNALIQSKQGCEGTPGAQEGRI</sequence>
<feature type="compositionally biased region" description="Low complexity" evidence="1">
    <location>
        <begin position="485"/>
        <end position="497"/>
    </location>
</feature>
<feature type="compositionally biased region" description="Low complexity" evidence="1">
    <location>
        <begin position="453"/>
        <end position="466"/>
    </location>
</feature>
<evidence type="ECO:0000313" key="3">
    <source>
        <dbReference type="EMBL" id="PTB17791.1"/>
    </source>
</evidence>
<dbReference type="EMBL" id="PYUC01000016">
    <property type="protein sequence ID" value="PTB17791.1"/>
    <property type="molecule type" value="Genomic_DNA"/>
</dbReference>
<dbReference type="AlphaFoldDB" id="A0A2T3XMP2"/>
<organism evidence="3 4">
    <name type="scientific">Trinickia symbiotica</name>
    <dbReference type="NCBI Taxonomy" id="863227"/>
    <lineage>
        <taxon>Bacteria</taxon>
        <taxon>Pseudomonadati</taxon>
        <taxon>Pseudomonadota</taxon>
        <taxon>Betaproteobacteria</taxon>
        <taxon>Burkholderiales</taxon>
        <taxon>Burkholderiaceae</taxon>
        <taxon>Trinickia</taxon>
    </lineage>
</organism>
<dbReference type="SMART" id="SM00471">
    <property type="entry name" value="HDc"/>
    <property type="match status" value="1"/>
</dbReference>
<dbReference type="SUPFAM" id="SSF109604">
    <property type="entry name" value="HD-domain/PDEase-like"/>
    <property type="match status" value="1"/>
</dbReference>
<feature type="domain" description="HD/PDEase" evidence="2">
    <location>
        <begin position="119"/>
        <end position="297"/>
    </location>
</feature>
<dbReference type="Pfam" id="PF07515">
    <property type="entry name" value="TraI_2_C"/>
    <property type="match status" value="1"/>
</dbReference>
<feature type="region of interest" description="Disordered" evidence="1">
    <location>
        <begin position="441"/>
        <end position="520"/>
    </location>
</feature>
<dbReference type="InterPro" id="IPR003607">
    <property type="entry name" value="HD/PDEase_dom"/>
</dbReference>
<protein>
    <submittedName>
        <fullName evidence="3">Relaxase</fullName>
    </submittedName>
</protein>